<dbReference type="SMART" id="SM00417">
    <property type="entry name" value="H4"/>
    <property type="match status" value="1"/>
</dbReference>
<proteinExistence type="predicted"/>
<dbReference type="GO" id="GO:0030527">
    <property type="term" value="F:structural constituent of chromatin"/>
    <property type="evidence" value="ECO:0007669"/>
    <property type="project" value="InterPro"/>
</dbReference>
<protein>
    <recommendedName>
        <fullName evidence="11">Histone H4</fullName>
    </recommendedName>
</protein>
<organism evidence="9 10">
    <name type="scientific">Phytophthora cactorum</name>
    <dbReference type="NCBI Taxonomy" id="29920"/>
    <lineage>
        <taxon>Eukaryota</taxon>
        <taxon>Sar</taxon>
        <taxon>Stramenopiles</taxon>
        <taxon>Oomycota</taxon>
        <taxon>Peronosporomycetes</taxon>
        <taxon>Peronosporales</taxon>
        <taxon>Peronosporaceae</taxon>
        <taxon>Phytophthora</taxon>
    </lineage>
</organism>
<evidence type="ECO:0000256" key="7">
    <source>
        <dbReference type="ARBA" id="ARBA00023269"/>
    </source>
</evidence>
<dbReference type="GO" id="GO:0005634">
    <property type="term" value="C:nucleus"/>
    <property type="evidence" value="ECO:0007669"/>
    <property type="project" value="UniProtKB-SubCell"/>
</dbReference>
<comment type="subunit">
    <text evidence="3">The nucleosome is a histone octamer containing two molecules each of H2A, H2B, H3 and H4 assembled in one H3-H4 heterotetramer and two H2A-H2B heterodimers. The octamer wraps approximately 147 bp of DNA.</text>
</comment>
<name>A0A8T1TSK8_9STRA</name>
<dbReference type="Proteomes" id="UP000688947">
    <property type="component" value="Unassembled WGS sequence"/>
</dbReference>
<evidence type="ECO:0000256" key="1">
    <source>
        <dbReference type="ARBA" id="ARBA00004123"/>
    </source>
</evidence>
<evidence type="ECO:0000256" key="5">
    <source>
        <dbReference type="ARBA" id="ARBA00023125"/>
    </source>
</evidence>
<sequence>MGKGGTKRHRKIFRDNNQGTTKSTIRRLARRVGVIRVSRLEYHERRAVLRAYAMSYTEHGNRKTVTCMDVLYALKPQGKTHHGFSI</sequence>
<evidence type="ECO:0008006" key="11">
    <source>
        <dbReference type="Google" id="ProtNLM"/>
    </source>
</evidence>
<evidence type="ECO:0000256" key="3">
    <source>
        <dbReference type="ARBA" id="ARBA00011538"/>
    </source>
</evidence>
<dbReference type="AlphaFoldDB" id="A0A8T1TSK8"/>
<dbReference type="OrthoDB" id="2532770at2759"/>
<comment type="caution">
    <text evidence="9">The sequence shown here is derived from an EMBL/GenBank/DDBJ whole genome shotgun (WGS) entry which is preliminary data.</text>
</comment>
<keyword evidence="6" id="KW-0539">Nucleus</keyword>
<reference evidence="9" key="1">
    <citation type="submission" date="2021-01" db="EMBL/GenBank/DDBJ databases">
        <title>Phytophthora aleatoria, a newly-described species from Pinus radiata is distinct from Phytophthora cactorum isolates based on comparative genomics.</title>
        <authorList>
            <person name="Mcdougal R."/>
            <person name="Panda P."/>
            <person name="Williams N."/>
            <person name="Studholme D.J."/>
        </authorList>
    </citation>
    <scope>NUCLEOTIDE SEQUENCE</scope>
    <source>
        <strain evidence="9">NZFS 3830</strain>
    </source>
</reference>
<keyword evidence="7" id="KW-0544">Nucleosome core</keyword>
<dbReference type="GO" id="GO:0003677">
    <property type="term" value="F:DNA binding"/>
    <property type="evidence" value="ECO:0007669"/>
    <property type="project" value="UniProtKB-KW"/>
</dbReference>
<feature type="compositionally biased region" description="Basic residues" evidence="8">
    <location>
        <begin position="1"/>
        <end position="12"/>
    </location>
</feature>
<accession>A0A8T1TSK8</accession>
<dbReference type="InterPro" id="IPR001951">
    <property type="entry name" value="Histone_H4"/>
</dbReference>
<dbReference type="EMBL" id="JAENGZ010001935">
    <property type="protein sequence ID" value="KAG6945580.1"/>
    <property type="molecule type" value="Genomic_DNA"/>
</dbReference>
<keyword evidence="5" id="KW-0238">DNA-binding</keyword>
<evidence type="ECO:0000256" key="4">
    <source>
        <dbReference type="ARBA" id="ARBA00022454"/>
    </source>
</evidence>
<dbReference type="PANTHER" id="PTHR10484">
    <property type="entry name" value="HISTONE H4"/>
    <property type="match status" value="1"/>
</dbReference>
<evidence type="ECO:0000313" key="10">
    <source>
        <dbReference type="Proteomes" id="UP000688947"/>
    </source>
</evidence>
<dbReference type="VEuPathDB" id="FungiDB:PC110_g7164"/>
<evidence type="ECO:0000313" key="9">
    <source>
        <dbReference type="EMBL" id="KAG6945580.1"/>
    </source>
</evidence>
<gene>
    <name evidence="9" type="ORF">JG687_00017209</name>
</gene>
<feature type="region of interest" description="Disordered" evidence="8">
    <location>
        <begin position="1"/>
        <end position="22"/>
    </location>
</feature>
<keyword evidence="4" id="KW-0158">Chromosome</keyword>
<dbReference type="GO" id="GO:0000786">
    <property type="term" value="C:nucleosome"/>
    <property type="evidence" value="ECO:0007669"/>
    <property type="project" value="UniProtKB-KW"/>
</dbReference>
<evidence type="ECO:0000256" key="8">
    <source>
        <dbReference type="SAM" id="MobiDB-lite"/>
    </source>
</evidence>
<comment type="subcellular location">
    <subcellularLocation>
        <location evidence="2">Chromosome</location>
    </subcellularLocation>
    <subcellularLocation>
        <location evidence="1">Nucleus</location>
    </subcellularLocation>
</comment>
<evidence type="ECO:0000256" key="2">
    <source>
        <dbReference type="ARBA" id="ARBA00004286"/>
    </source>
</evidence>
<dbReference type="CDD" id="cd22912">
    <property type="entry name" value="HFD_H4"/>
    <property type="match status" value="1"/>
</dbReference>
<evidence type="ECO:0000256" key="6">
    <source>
        <dbReference type="ARBA" id="ARBA00023242"/>
    </source>
</evidence>